<gene>
    <name evidence="2" type="ORF">IEQ34_016795</name>
</gene>
<keyword evidence="3" id="KW-1185">Reference proteome</keyword>
<dbReference type="PROSITE" id="PS51257">
    <property type="entry name" value="PROKAR_LIPOPROTEIN"/>
    <property type="match status" value="1"/>
</dbReference>
<dbReference type="PANTHER" id="PTHR36778:SF1">
    <property type="entry name" value="CADMIUM-INDUCED PROTEIN AS8"/>
    <property type="match status" value="1"/>
</dbReference>
<comment type="caution">
    <text evidence="2">The sequence shown here is derived from an EMBL/GenBank/DDBJ whole genome shotgun (WGS) entry which is preliminary data.</text>
</comment>
<dbReference type="InterPro" id="IPR037735">
    <property type="entry name" value="AS8-like"/>
</dbReference>
<evidence type="ECO:0000256" key="1">
    <source>
        <dbReference type="SAM" id="Phobius"/>
    </source>
</evidence>
<sequence length="180" mass="19544">MIIKGIFRRYERWNPVHPTLGSFWGMGIGIGCGVGWGPGFGPEVVGYVGAGCGMGFSVGVTLAGIGIGLPVNGVDQIPHNGFITSSGTLELARSNALWMMSSVTVGLRHFAPYMSFLMKETFGRLSSLKYKASLLQPIELNKLNRTISSHVKSTVESFQDFRDQGWPPGQGIRPFLCMLM</sequence>
<organism evidence="2 3">
    <name type="scientific">Dendrobium chrysotoxum</name>
    <name type="common">Orchid</name>
    <dbReference type="NCBI Taxonomy" id="161865"/>
    <lineage>
        <taxon>Eukaryota</taxon>
        <taxon>Viridiplantae</taxon>
        <taxon>Streptophyta</taxon>
        <taxon>Embryophyta</taxon>
        <taxon>Tracheophyta</taxon>
        <taxon>Spermatophyta</taxon>
        <taxon>Magnoliopsida</taxon>
        <taxon>Liliopsida</taxon>
        <taxon>Asparagales</taxon>
        <taxon>Orchidaceae</taxon>
        <taxon>Epidendroideae</taxon>
        <taxon>Malaxideae</taxon>
        <taxon>Dendrobiinae</taxon>
        <taxon>Dendrobium</taxon>
    </lineage>
</organism>
<accession>A0AAV7GEM0</accession>
<keyword evidence="1" id="KW-0812">Transmembrane</keyword>
<evidence type="ECO:0000313" key="2">
    <source>
        <dbReference type="EMBL" id="KAH0454871.1"/>
    </source>
</evidence>
<keyword evidence="1" id="KW-0472">Membrane</keyword>
<dbReference type="EMBL" id="JAGFBR010000015">
    <property type="protein sequence ID" value="KAH0454871.1"/>
    <property type="molecule type" value="Genomic_DNA"/>
</dbReference>
<dbReference type="AlphaFoldDB" id="A0AAV7GEM0"/>
<feature type="transmembrane region" description="Helical" evidence="1">
    <location>
        <begin position="44"/>
        <end position="69"/>
    </location>
</feature>
<evidence type="ECO:0000313" key="3">
    <source>
        <dbReference type="Proteomes" id="UP000775213"/>
    </source>
</evidence>
<dbReference type="PANTHER" id="PTHR36778">
    <property type="entry name" value="CADMIUM-INDUCED PROTEIN AS8"/>
    <property type="match status" value="1"/>
</dbReference>
<reference evidence="2 3" key="1">
    <citation type="journal article" date="2021" name="Hortic Res">
        <title>Chromosome-scale assembly of the Dendrobium chrysotoxum genome enhances the understanding of orchid evolution.</title>
        <authorList>
            <person name="Zhang Y."/>
            <person name="Zhang G.Q."/>
            <person name="Zhang D."/>
            <person name="Liu X.D."/>
            <person name="Xu X.Y."/>
            <person name="Sun W.H."/>
            <person name="Yu X."/>
            <person name="Zhu X."/>
            <person name="Wang Z.W."/>
            <person name="Zhao X."/>
            <person name="Zhong W.Y."/>
            <person name="Chen H."/>
            <person name="Yin W.L."/>
            <person name="Huang T."/>
            <person name="Niu S.C."/>
            <person name="Liu Z.J."/>
        </authorList>
    </citation>
    <scope>NUCLEOTIDE SEQUENCE [LARGE SCALE GENOMIC DNA]</scope>
    <source>
        <strain evidence="2">Lindl</strain>
    </source>
</reference>
<evidence type="ECO:0008006" key="4">
    <source>
        <dbReference type="Google" id="ProtNLM"/>
    </source>
</evidence>
<feature type="transmembrane region" description="Helical" evidence="1">
    <location>
        <begin position="20"/>
        <end position="38"/>
    </location>
</feature>
<name>A0AAV7GEM0_DENCH</name>
<protein>
    <recommendedName>
        <fullName evidence="4">Cadmium-induced protein AS8</fullName>
    </recommendedName>
</protein>
<dbReference type="Proteomes" id="UP000775213">
    <property type="component" value="Unassembled WGS sequence"/>
</dbReference>
<keyword evidence="1" id="KW-1133">Transmembrane helix</keyword>
<proteinExistence type="predicted"/>